<dbReference type="SUPFAM" id="SSF140860">
    <property type="entry name" value="Pseudo ankyrin repeat-like"/>
    <property type="match status" value="1"/>
</dbReference>
<gene>
    <name evidence="2" type="ORF">MGAL_10B063935</name>
</gene>
<dbReference type="InterPro" id="IPR049050">
    <property type="entry name" value="nSTAND3"/>
</dbReference>
<protein>
    <recommendedName>
        <fullName evidence="1">Novel STAND NTPase 3 domain-containing protein</fullName>
    </recommendedName>
</protein>
<keyword evidence="3" id="KW-1185">Reference proteome</keyword>
<dbReference type="Pfam" id="PF20720">
    <property type="entry name" value="nSTAND3"/>
    <property type="match status" value="1"/>
</dbReference>
<evidence type="ECO:0000259" key="1">
    <source>
        <dbReference type="Pfam" id="PF20720"/>
    </source>
</evidence>
<organism evidence="2 3">
    <name type="scientific">Mytilus galloprovincialis</name>
    <name type="common">Mediterranean mussel</name>
    <dbReference type="NCBI Taxonomy" id="29158"/>
    <lineage>
        <taxon>Eukaryota</taxon>
        <taxon>Metazoa</taxon>
        <taxon>Spiralia</taxon>
        <taxon>Lophotrochozoa</taxon>
        <taxon>Mollusca</taxon>
        <taxon>Bivalvia</taxon>
        <taxon>Autobranchia</taxon>
        <taxon>Pteriomorphia</taxon>
        <taxon>Mytilida</taxon>
        <taxon>Mytiloidea</taxon>
        <taxon>Mytilidae</taxon>
        <taxon>Mytilinae</taxon>
        <taxon>Mytilus</taxon>
    </lineage>
</organism>
<feature type="domain" description="Novel STAND NTPase 3" evidence="1">
    <location>
        <begin position="206"/>
        <end position="361"/>
    </location>
</feature>
<dbReference type="SUPFAM" id="SSF52540">
    <property type="entry name" value="P-loop containing nucleoside triphosphate hydrolases"/>
    <property type="match status" value="1"/>
</dbReference>
<dbReference type="PANTHER" id="PTHR46586:SF3">
    <property type="entry name" value="ANKYRIN REPEAT-CONTAINING PROTEIN"/>
    <property type="match status" value="1"/>
</dbReference>
<dbReference type="InterPro" id="IPR036770">
    <property type="entry name" value="Ankyrin_rpt-contain_sf"/>
</dbReference>
<dbReference type="PANTHER" id="PTHR46586">
    <property type="entry name" value="ANKYRIN REPEAT-CONTAINING PROTEIN"/>
    <property type="match status" value="1"/>
</dbReference>
<dbReference type="InterPro" id="IPR027417">
    <property type="entry name" value="P-loop_NTPase"/>
</dbReference>
<dbReference type="EMBL" id="UYJE01005308">
    <property type="protein sequence ID" value="VDI36146.1"/>
    <property type="molecule type" value="Genomic_DNA"/>
</dbReference>
<evidence type="ECO:0000313" key="2">
    <source>
        <dbReference type="EMBL" id="VDI36146.1"/>
    </source>
</evidence>
<dbReference type="Proteomes" id="UP000596742">
    <property type="component" value="Unassembled WGS sequence"/>
</dbReference>
<comment type="caution">
    <text evidence="2">The sequence shown here is derived from an EMBL/GenBank/DDBJ whole genome shotgun (WGS) entry which is preliminary data.</text>
</comment>
<dbReference type="InterPro" id="IPR052050">
    <property type="entry name" value="SecEffector_AnkRepeat"/>
</dbReference>
<accession>A0A8B6ELK0</accession>
<evidence type="ECO:0000313" key="3">
    <source>
        <dbReference type="Proteomes" id="UP000596742"/>
    </source>
</evidence>
<proteinExistence type="predicted"/>
<dbReference type="OrthoDB" id="6149069at2759"/>
<reference evidence="2" key="1">
    <citation type="submission" date="2018-11" db="EMBL/GenBank/DDBJ databases">
        <authorList>
            <person name="Alioto T."/>
            <person name="Alioto T."/>
        </authorList>
    </citation>
    <scope>NUCLEOTIDE SEQUENCE</scope>
</reference>
<dbReference type="InterPro" id="IPR002110">
    <property type="entry name" value="Ankyrin_rpt"/>
</dbReference>
<name>A0A8B6ELK0_MYTGA</name>
<dbReference type="SMART" id="SM00248">
    <property type="entry name" value="ANK"/>
    <property type="match status" value="5"/>
</dbReference>
<sequence>MWKEAQSVQHIVLDKSLSDILNSLHNCEREFHNYQMSQEEHISKISYLHSVIDKQSSVTKEQENKIQRLNDSVQKGETDTKKINANLSNCKRIINECLEEVELCKTEITKTELMNKGIQEKVIHEEKRFYDLIRELVSKNDIQFKVINEHLMKHDEQLTTLNEGLTTHIATCMKEIGDIKKNKHDTHNLQDDTKALINGDIEEGTFVTTEAVTVGLLLLKQNGVLLITGCPGTGKSRISRNVLHMYCTGDTLYKCIKLDTLDEWEDIKSQQDNMVVLLDDIFGETNCTYNKEKDKILDKIHAYVCKGNIKVIITIRDSVKRQCQEVFDSNRLFKFDFIDLSSDRYGLSLKEKRNILRKYMKSVHELDYTDDGEFVDKNGVTILNTIEVWKITEENPVKGFPLAVYQFVHNAKYFQLGSKFFDRPTESMLEEFNEIRRKGRDHRKFMMHYAVMVYTAVNGNCINLQDRSIVMGVSKITDAIYGETIKLNKCHIKDTVDELTGSYLISIPNQRSYRFHHPTLHESVILSFAQTDEEHFKDIIPLLSWSFIQKMVKPETYIEKEGEVVLRIQTTSYKLLTEKLVDIYMEEMRKDIKNAYVFVSNISYTDLFKQHTSLLLTYLLEVLESRDNEDIDMKYKVDDFNSFEVSIKGGNFFLANLLMSVAKNQNQLEMYNIVLQNVNDKLIKTSNDYVTTDYFQAAIMSSVYGICSTKDATCVKATLNLVKNIKMPILLDQSIDLIKIGFTSDLLERYGYSFIGSNCIFLQFCIWKAYEAYNVSVLKYLLSLYNGTSFDLNSFLKLVYSSDWVERSPSLTFRSLKWMIELFKDQELVDTDVIFRTASRYQLFDTVQYLVSRGNTFNAISCLKICLNESDKVVHQDFFKLFFSKIDITSPEMKSIIISILQKPCVPDYMCETLLPVCIDNGEILDAACKEGHLYISKLIMEKSRNVSIQSALISACKDKRKIYRHWFELHHKDEKLEIVKYIVGKYGYTQFDLKAMCQEAYCSKNFKIIEWFVQNVDVTLLDSFYKVLSSALVEEDSNILEYLTNKTELAILEKNLKYLIKHCKSGCSTKLLQLVSIIWDRTDDKETINIQEIVDLAYENDCIELLVWIYENCNSYISIDGRKLLMLACKKGRIDEAKWVLQNFEKKTLDIDEGELFLLTCAGMSDFIYQTETISMINWVLNNFQIKPDFLKAEVFKLLSGKMDIFPFEKYEDFFNLIVSLIKGCFNSLNTEDMEEIMNKSLEGGFYDLVIWILKTMSFYSFNEQKILNRVCKNADIETIMVLNKSFSSLNMNHAMIRLMINAKTGIEDYQRVDYLDQLWTNIDHESLDMRKIVSTVCKKGPIANILKWILLNLPYDKKSINKILISCSQKDNSSLVRYIFREVNIEYPDLLAAFRKACFHPRGSYGLYHADLWIGGLQKSIGVVDFLFEKVIPSDISLVLEELFEKTKSYDVKLYFLVKGYCRNIDMKNLLNEACRHGHVKLVQWILENIEHKELDIESACLETSKCSNNELRYQCVTFMRHFLQDSKYFRMENELKSTTDTSPDMSDIFDDMNRVSLNTIDFSEDMSDMSDDSDMTDISNDMDELLRFLSSQEIQNG</sequence>
<dbReference type="Gene3D" id="1.25.40.20">
    <property type="entry name" value="Ankyrin repeat-containing domain"/>
    <property type="match status" value="1"/>
</dbReference>